<evidence type="ECO:0000256" key="6">
    <source>
        <dbReference type="SAM" id="MobiDB-lite"/>
    </source>
</evidence>
<evidence type="ECO:0000256" key="1">
    <source>
        <dbReference type="ARBA" id="ARBA00005142"/>
    </source>
</evidence>
<evidence type="ECO:0000259" key="7">
    <source>
        <dbReference type="Pfam" id="PF00692"/>
    </source>
</evidence>
<comment type="catalytic activity">
    <reaction evidence="5">
        <text>dUTP + H2O = dUMP + diphosphate + H(+)</text>
        <dbReference type="Rhea" id="RHEA:10248"/>
        <dbReference type="ChEBI" id="CHEBI:15377"/>
        <dbReference type="ChEBI" id="CHEBI:15378"/>
        <dbReference type="ChEBI" id="CHEBI:33019"/>
        <dbReference type="ChEBI" id="CHEBI:61555"/>
        <dbReference type="ChEBI" id="CHEBI:246422"/>
        <dbReference type="EC" id="3.6.1.23"/>
    </reaction>
</comment>
<keyword evidence="3 5" id="KW-0378">Hydrolase</keyword>
<accession>A0A8S9X8L2</accession>
<dbReference type="OrthoDB" id="419889at2759"/>
<evidence type="ECO:0000256" key="3">
    <source>
        <dbReference type="ARBA" id="ARBA00022801"/>
    </source>
</evidence>
<comment type="similarity">
    <text evidence="2 5">Belongs to the dUTPase family.</text>
</comment>
<name>A0A8S9X8L2_APOLU</name>
<evidence type="ECO:0000313" key="8">
    <source>
        <dbReference type="EMBL" id="KAF6204879.1"/>
    </source>
</evidence>
<dbReference type="InterPro" id="IPR033704">
    <property type="entry name" value="dUTPase_trimeric"/>
</dbReference>
<gene>
    <name evidence="8" type="ORF">GE061_019043</name>
</gene>
<feature type="compositionally biased region" description="Polar residues" evidence="6">
    <location>
        <begin position="295"/>
        <end position="316"/>
    </location>
</feature>
<dbReference type="AlphaFoldDB" id="A0A8S9X8L2"/>
<organism evidence="8 9">
    <name type="scientific">Apolygus lucorum</name>
    <name type="common">Small green plant bug</name>
    <name type="synonym">Lygocoris lucorum</name>
    <dbReference type="NCBI Taxonomy" id="248454"/>
    <lineage>
        <taxon>Eukaryota</taxon>
        <taxon>Metazoa</taxon>
        <taxon>Ecdysozoa</taxon>
        <taxon>Arthropoda</taxon>
        <taxon>Hexapoda</taxon>
        <taxon>Insecta</taxon>
        <taxon>Pterygota</taxon>
        <taxon>Neoptera</taxon>
        <taxon>Paraneoptera</taxon>
        <taxon>Hemiptera</taxon>
        <taxon>Heteroptera</taxon>
        <taxon>Panheteroptera</taxon>
        <taxon>Cimicomorpha</taxon>
        <taxon>Miridae</taxon>
        <taxon>Mirini</taxon>
        <taxon>Apolygus</taxon>
    </lineage>
</organism>
<comment type="cofactor">
    <cofactor evidence="5">
        <name>Mg(2+)</name>
        <dbReference type="ChEBI" id="CHEBI:18420"/>
    </cofactor>
</comment>
<dbReference type="SUPFAM" id="SSF51283">
    <property type="entry name" value="dUTPase-like"/>
    <property type="match status" value="1"/>
</dbReference>
<dbReference type="Gene3D" id="2.70.40.10">
    <property type="match status" value="1"/>
</dbReference>
<dbReference type="GO" id="GO:0000287">
    <property type="term" value="F:magnesium ion binding"/>
    <property type="evidence" value="ECO:0007669"/>
    <property type="project" value="UniProtKB-UniRule"/>
</dbReference>
<dbReference type="GO" id="GO:0004170">
    <property type="term" value="F:dUTP diphosphatase activity"/>
    <property type="evidence" value="ECO:0007669"/>
    <property type="project" value="UniProtKB-UniRule"/>
</dbReference>
<reference evidence="8" key="1">
    <citation type="journal article" date="2021" name="Mol. Ecol. Resour.">
        <title>Apolygus lucorum genome provides insights into omnivorousness and mesophyll feeding.</title>
        <authorList>
            <person name="Liu Y."/>
            <person name="Liu H."/>
            <person name="Wang H."/>
            <person name="Huang T."/>
            <person name="Liu B."/>
            <person name="Yang B."/>
            <person name="Yin L."/>
            <person name="Li B."/>
            <person name="Zhang Y."/>
            <person name="Zhang S."/>
            <person name="Jiang F."/>
            <person name="Zhang X."/>
            <person name="Ren Y."/>
            <person name="Wang B."/>
            <person name="Wang S."/>
            <person name="Lu Y."/>
            <person name="Wu K."/>
            <person name="Fan W."/>
            <person name="Wang G."/>
        </authorList>
    </citation>
    <scope>NUCLEOTIDE SEQUENCE</scope>
    <source>
        <strain evidence="8">12Hb</strain>
    </source>
</reference>
<proteinExistence type="inferred from homology"/>
<protein>
    <recommendedName>
        <fullName evidence="5">Deoxyuridine 5'-triphosphate nucleotidohydrolase</fullName>
        <shortName evidence="5">dUTPase</shortName>
        <ecNumber evidence="5">3.6.1.23</ecNumber>
    </recommendedName>
    <alternativeName>
        <fullName evidence="5">dUTP pyrophosphatase</fullName>
    </alternativeName>
</protein>
<keyword evidence="5" id="KW-0460">Magnesium</keyword>
<dbReference type="EMBL" id="WIXP02000009">
    <property type="protein sequence ID" value="KAF6204879.1"/>
    <property type="molecule type" value="Genomic_DNA"/>
</dbReference>
<evidence type="ECO:0000313" key="9">
    <source>
        <dbReference type="Proteomes" id="UP000466442"/>
    </source>
</evidence>
<dbReference type="PANTHER" id="PTHR11241:SF0">
    <property type="entry name" value="DEOXYURIDINE 5'-TRIPHOSPHATE NUCLEOTIDOHYDROLASE"/>
    <property type="match status" value="1"/>
</dbReference>
<dbReference type="GO" id="GO:0046081">
    <property type="term" value="P:dUTP catabolic process"/>
    <property type="evidence" value="ECO:0007669"/>
    <property type="project" value="UniProtKB-UniRule"/>
</dbReference>
<keyword evidence="5" id="KW-0479">Metal-binding</keyword>
<comment type="function">
    <text evidence="5">Involved in nucleotide metabolism via production of dUMP, the immediate precursor of thymidine nucleotides, and decreases the intracellular concentration of dUTP so that uracil cannot be incorporated into DNA.</text>
</comment>
<evidence type="ECO:0000256" key="4">
    <source>
        <dbReference type="ARBA" id="ARBA00023080"/>
    </source>
</evidence>
<dbReference type="Pfam" id="PF00692">
    <property type="entry name" value="dUTPase"/>
    <property type="match status" value="1"/>
</dbReference>
<dbReference type="PANTHER" id="PTHR11241">
    <property type="entry name" value="DEOXYURIDINE 5'-TRIPHOSPHATE NUCLEOTIDOHYDROLASE"/>
    <property type="match status" value="1"/>
</dbReference>
<keyword evidence="9" id="KW-1185">Reference proteome</keyword>
<sequence length="316" mass="35186">MFKSSALRRLAREGYPCVVNEAKSANHPILDRFDVNGDLQDSEDYMREFGQIHPGYIHDGLLAIDLVIAKLANEAAELPSFTEPGLQEICEKLFTRLFTDNDINVILPSDFEEFISRTSNSTMEKNKARAVYTAQYHLYSALGAYCKWKIHRISTFNEMVALVKKLAVIQPPHFELRYTDETGNGLFKADYHAAGWDLPIANMVVIRPGEIKKISTGIRLEIPAHHYGLLLGRSSCFNRRLAVSPGVIDSNYRGEILICVRNTGPDVVVISPGDPCIGQVIIQRYAPAIVDPRKTLSTTERGNNGFGSSDVQPSTS</sequence>
<evidence type="ECO:0000256" key="2">
    <source>
        <dbReference type="ARBA" id="ARBA00006581"/>
    </source>
</evidence>
<dbReference type="EC" id="3.6.1.23" evidence="5"/>
<keyword evidence="4 5" id="KW-0546">Nucleotide metabolism</keyword>
<dbReference type="InterPro" id="IPR029054">
    <property type="entry name" value="dUTPase-like"/>
</dbReference>
<dbReference type="InterPro" id="IPR008181">
    <property type="entry name" value="dUTPase"/>
</dbReference>
<feature type="domain" description="dUTPase-like" evidence="7">
    <location>
        <begin position="192"/>
        <end position="309"/>
    </location>
</feature>
<dbReference type="CDD" id="cd07557">
    <property type="entry name" value="trimeric_dUTPase"/>
    <property type="match status" value="1"/>
</dbReference>
<dbReference type="InterPro" id="IPR036157">
    <property type="entry name" value="dUTPase-like_sf"/>
</dbReference>
<feature type="region of interest" description="Disordered" evidence="6">
    <location>
        <begin position="293"/>
        <end position="316"/>
    </location>
</feature>
<dbReference type="GO" id="GO:0006226">
    <property type="term" value="P:dUMP biosynthetic process"/>
    <property type="evidence" value="ECO:0007669"/>
    <property type="project" value="UniProtKB-UniRule"/>
</dbReference>
<comment type="caution">
    <text evidence="8">The sequence shown here is derived from an EMBL/GenBank/DDBJ whole genome shotgun (WGS) entry which is preliminary data.</text>
</comment>
<comment type="pathway">
    <text evidence="1 5">Pyrimidine metabolism; dUMP biosynthesis; dUMP from dCTP (dUTP route): step 2/2.</text>
</comment>
<dbReference type="Proteomes" id="UP000466442">
    <property type="component" value="Linkage Group LG9"/>
</dbReference>
<evidence type="ECO:0000256" key="5">
    <source>
        <dbReference type="RuleBase" id="RU367024"/>
    </source>
</evidence>